<name>A0A3E0VHW7_9MICO</name>
<evidence type="ECO:0000313" key="13">
    <source>
        <dbReference type="Proteomes" id="UP000256486"/>
    </source>
</evidence>
<keyword evidence="9" id="KW-0739">Sodium transport</keyword>
<accession>A0A3E0VHW7</accession>
<keyword evidence="8 10" id="KW-0472">Membrane</keyword>
<dbReference type="RefSeq" id="WP_116414919.1">
    <property type="nucleotide sequence ID" value="NZ_NBWZ01000001.1"/>
</dbReference>
<feature type="transmembrane region" description="Helical" evidence="10">
    <location>
        <begin position="233"/>
        <end position="250"/>
    </location>
</feature>
<dbReference type="GO" id="GO:0015385">
    <property type="term" value="F:sodium:proton antiporter activity"/>
    <property type="evidence" value="ECO:0007669"/>
    <property type="project" value="InterPro"/>
</dbReference>
<evidence type="ECO:0000256" key="5">
    <source>
        <dbReference type="ARBA" id="ARBA00022989"/>
    </source>
</evidence>
<evidence type="ECO:0000256" key="2">
    <source>
        <dbReference type="ARBA" id="ARBA00022448"/>
    </source>
</evidence>
<evidence type="ECO:0000256" key="7">
    <source>
        <dbReference type="ARBA" id="ARBA00023065"/>
    </source>
</evidence>
<feature type="domain" description="Cation/H+ exchanger transmembrane" evidence="11">
    <location>
        <begin position="20"/>
        <end position="431"/>
    </location>
</feature>
<feature type="transmembrane region" description="Helical" evidence="10">
    <location>
        <begin position="150"/>
        <end position="172"/>
    </location>
</feature>
<feature type="transmembrane region" description="Helical" evidence="10">
    <location>
        <begin position="301"/>
        <end position="324"/>
    </location>
</feature>
<evidence type="ECO:0000313" key="12">
    <source>
        <dbReference type="EMBL" id="RFA09536.1"/>
    </source>
</evidence>
<feature type="transmembrane region" description="Helical" evidence="10">
    <location>
        <begin position="84"/>
        <end position="104"/>
    </location>
</feature>
<feature type="transmembrane region" description="Helical" evidence="10">
    <location>
        <begin position="178"/>
        <end position="202"/>
    </location>
</feature>
<feature type="transmembrane region" description="Helical" evidence="10">
    <location>
        <begin position="29"/>
        <end position="47"/>
    </location>
</feature>
<keyword evidence="4 10" id="KW-0812">Transmembrane</keyword>
<organism evidence="12 13">
    <name type="scientific">Subtercola boreus</name>
    <dbReference type="NCBI Taxonomy" id="120213"/>
    <lineage>
        <taxon>Bacteria</taxon>
        <taxon>Bacillati</taxon>
        <taxon>Actinomycetota</taxon>
        <taxon>Actinomycetes</taxon>
        <taxon>Micrococcales</taxon>
        <taxon>Microbacteriaceae</taxon>
        <taxon>Subtercola</taxon>
    </lineage>
</organism>
<dbReference type="Proteomes" id="UP000256486">
    <property type="component" value="Unassembled WGS sequence"/>
</dbReference>
<dbReference type="InterPro" id="IPR018422">
    <property type="entry name" value="Cation/H_exchanger_CPA1"/>
</dbReference>
<dbReference type="Gene3D" id="6.10.140.1330">
    <property type="match status" value="1"/>
</dbReference>
<feature type="transmembrane region" description="Helical" evidence="10">
    <location>
        <begin position="408"/>
        <end position="427"/>
    </location>
</feature>
<dbReference type="Pfam" id="PF00999">
    <property type="entry name" value="Na_H_Exchanger"/>
    <property type="match status" value="1"/>
</dbReference>
<evidence type="ECO:0000256" key="1">
    <source>
        <dbReference type="ARBA" id="ARBA00004651"/>
    </source>
</evidence>
<evidence type="ECO:0000256" key="4">
    <source>
        <dbReference type="ARBA" id="ARBA00022692"/>
    </source>
</evidence>
<dbReference type="OrthoDB" id="57886at2"/>
<evidence type="ECO:0000256" key="8">
    <source>
        <dbReference type="ARBA" id="ARBA00023136"/>
    </source>
</evidence>
<evidence type="ECO:0000256" key="9">
    <source>
        <dbReference type="ARBA" id="ARBA00023201"/>
    </source>
</evidence>
<evidence type="ECO:0000256" key="10">
    <source>
        <dbReference type="SAM" id="Phobius"/>
    </source>
</evidence>
<evidence type="ECO:0000256" key="3">
    <source>
        <dbReference type="ARBA" id="ARBA00022475"/>
    </source>
</evidence>
<comment type="caution">
    <text evidence="12">The sequence shown here is derived from an EMBL/GenBank/DDBJ whole genome shotgun (WGS) entry which is preliminary data.</text>
</comment>
<feature type="transmembrane region" description="Helical" evidence="10">
    <location>
        <begin position="53"/>
        <end position="72"/>
    </location>
</feature>
<gene>
    <name evidence="12" type="ORF">B7R54_10125</name>
</gene>
<dbReference type="InterPro" id="IPR006153">
    <property type="entry name" value="Cation/H_exchanger_TM"/>
</dbReference>
<keyword evidence="7" id="KW-0406">Ion transport</keyword>
<dbReference type="GO" id="GO:0005886">
    <property type="term" value="C:plasma membrane"/>
    <property type="evidence" value="ECO:0007669"/>
    <property type="project" value="UniProtKB-SubCell"/>
</dbReference>
<keyword evidence="5 10" id="KW-1133">Transmembrane helix</keyword>
<comment type="subcellular location">
    <subcellularLocation>
        <location evidence="1">Cell membrane</location>
        <topology evidence="1">Multi-pass membrane protein</topology>
    </subcellularLocation>
</comment>
<keyword evidence="2" id="KW-0813">Transport</keyword>
<feature type="transmembrane region" description="Helical" evidence="10">
    <location>
        <begin position="262"/>
        <end position="281"/>
    </location>
</feature>
<dbReference type="PANTHER" id="PTHR10110">
    <property type="entry name" value="SODIUM/HYDROGEN EXCHANGER"/>
    <property type="match status" value="1"/>
</dbReference>
<dbReference type="AlphaFoldDB" id="A0A3E0VHW7"/>
<keyword evidence="13" id="KW-1185">Reference proteome</keyword>
<keyword evidence="3" id="KW-1003">Cell membrane</keyword>
<dbReference type="EMBL" id="NBWZ01000001">
    <property type="protein sequence ID" value="RFA09536.1"/>
    <property type="molecule type" value="Genomic_DNA"/>
</dbReference>
<proteinExistence type="predicted"/>
<dbReference type="GO" id="GO:0015386">
    <property type="term" value="F:potassium:proton antiporter activity"/>
    <property type="evidence" value="ECO:0007669"/>
    <property type="project" value="TreeGrafter"/>
</dbReference>
<sequence>MDPAELLLILAGSLAVSAFARWRGWPAPLLVVAVALGVSFIPAVPSVEIDSEVVLSVILPPLLYSAALDVSFQNFSQSLRQIRRLGIGLVVVTALVVGLVAWWLVPALTLPGALLLGAVVSPPDAVSASSIGRRLGLPRRVMTVLSGESLINDAASLTLFKVFLGILAGGALSFGGVLWMFVLAIVVGVAVGLAIGVVVQFVRMHVPDSVVGTTLGLLVPFGAYAAGEALGGSGVLAVVAAGLFVGYNSPKTGYRTRLQERPVWASIDLLLEGFVFALIGLQVADVFGDVATGSLGLGPSVMLAAAVFVTVLLVRPVFVFAAYYRPRLQRRAFRRLPVIQNLGRQPVIQRLRRLPVLRKLDAGPEPELSWRELVVISWTGMRGVVTLASAAAVPTMVMSGDFAGRETIILVAFCVTVGTLLLQGLSLPRVIRRLDVIDRGQDDRDSVEEVRVFELSVRETNDYIDQHRDEWGKKYGFEQLDESIAILKRQYERQVTVLLEENELDQQDIDAPDIDTAEAEKPRLSGPQLTSLRRELIDYRRSIVLHQRNSGDLDEEVMRSVLQGLDAEELALDTSTVTRNRS</sequence>
<dbReference type="GO" id="GO:0051453">
    <property type="term" value="P:regulation of intracellular pH"/>
    <property type="evidence" value="ECO:0007669"/>
    <property type="project" value="TreeGrafter"/>
</dbReference>
<reference evidence="12 13" key="1">
    <citation type="submission" date="2017-04" db="EMBL/GenBank/DDBJ databases">
        <title>Comparative genome analysis of Subtercola boreus.</title>
        <authorList>
            <person name="Cho Y.-J."/>
            <person name="Cho A."/>
            <person name="Kim O.-S."/>
            <person name="Lee J.-I."/>
        </authorList>
    </citation>
    <scope>NUCLEOTIDE SEQUENCE [LARGE SCALE GENOMIC DNA]</scope>
    <source>
        <strain evidence="12 13">K300</strain>
    </source>
</reference>
<dbReference type="PANTHER" id="PTHR10110:SF86">
    <property type="entry name" value="SODIUM_HYDROGEN EXCHANGER 7"/>
    <property type="match status" value="1"/>
</dbReference>
<dbReference type="GO" id="GO:0098719">
    <property type="term" value="P:sodium ion import across plasma membrane"/>
    <property type="evidence" value="ECO:0007669"/>
    <property type="project" value="TreeGrafter"/>
</dbReference>
<evidence type="ECO:0000259" key="11">
    <source>
        <dbReference type="Pfam" id="PF00999"/>
    </source>
</evidence>
<keyword evidence="6" id="KW-0915">Sodium</keyword>
<protein>
    <submittedName>
        <fullName evidence="12">Sodium:proton antiporter</fullName>
    </submittedName>
</protein>
<evidence type="ECO:0000256" key="6">
    <source>
        <dbReference type="ARBA" id="ARBA00023053"/>
    </source>
</evidence>